<dbReference type="EMBL" id="CAJNOR010004215">
    <property type="protein sequence ID" value="CAF1484713.1"/>
    <property type="molecule type" value="Genomic_DNA"/>
</dbReference>
<dbReference type="Proteomes" id="UP000663828">
    <property type="component" value="Unassembled WGS sequence"/>
</dbReference>
<evidence type="ECO:0000313" key="3">
    <source>
        <dbReference type="Proteomes" id="UP000663828"/>
    </source>
</evidence>
<evidence type="ECO:0000256" key="1">
    <source>
        <dbReference type="SAM" id="MobiDB-lite"/>
    </source>
</evidence>
<evidence type="ECO:0000313" key="2">
    <source>
        <dbReference type="EMBL" id="CAF1484713.1"/>
    </source>
</evidence>
<sequence>MNLREQIVSQCVWSETYSSLKHILKRTSNQLPLLVSFCNTDDSDETGNEDYASQSILFFDRMVSTKMLLSPLRPSERHDNQFEIYPRHCTFATTDLYKGLFEFVLNGQRCSKIFSNLQQLIDFASQRKCLTVFMSRDRIHAYYLEPSASTWLTKKYSQGAFFHGQRIHRPADAHQNMNNDYLECLDEKGFSVFLQMAHPGRYSLIATSPEQQADQPEIYLHSTQTANIGQLIKQITLQNNDNNNCIRLVRGFVPHNFHCQHFQFVRQHTHDVLVGLTEQNLVVEWNLESHAPCRYATNLNEILSKLSGTWDEQLLETYIDQARTNYRKNFQHDMQLISSRDWTGFFQYWKWTGEFSETEKQEKSIPYQSRHRFHLVASLQDLSADPQTLIAEFHKQTSQQRRSSSQSLLDTAQQKSVSTPLTNKRIFLSEMSKILSATHRHKRERMSLPNPKPVTLLVTNNDRPFDNSIYDSNQQINHIRHNSRRTQ</sequence>
<dbReference type="AlphaFoldDB" id="A0A815RZA9"/>
<protein>
    <submittedName>
        <fullName evidence="2">Uncharacterized protein</fullName>
    </submittedName>
</protein>
<name>A0A815RZA9_ADIRI</name>
<feature type="compositionally biased region" description="Low complexity" evidence="1">
    <location>
        <begin position="398"/>
        <end position="407"/>
    </location>
</feature>
<gene>
    <name evidence="2" type="ORF">XAT740_LOCUS38736</name>
</gene>
<feature type="region of interest" description="Disordered" evidence="1">
    <location>
        <begin position="395"/>
        <end position="416"/>
    </location>
</feature>
<comment type="caution">
    <text evidence="2">The sequence shown here is derived from an EMBL/GenBank/DDBJ whole genome shotgun (WGS) entry which is preliminary data.</text>
</comment>
<proteinExistence type="predicted"/>
<accession>A0A815RZA9</accession>
<organism evidence="2 3">
    <name type="scientific">Adineta ricciae</name>
    <name type="common">Rotifer</name>
    <dbReference type="NCBI Taxonomy" id="249248"/>
    <lineage>
        <taxon>Eukaryota</taxon>
        <taxon>Metazoa</taxon>
        <taxon>Spiralia</taxon>
        <taxon>Gnathifera</taxon>
        <taxon>Rotifera</taxon>
        <taxon>Eurotatoria</taxon>
        <taxon>Bdelloidea</taxon>
        <taxon>Adinetida</taxon>
        <taxon>Adinetidae</taxon>
        <taxon>Adineta</taxon>
    </lineage>
</organism>
<keyword evidence="3" id="KW-1185">Reference proteome</keyword>
<reference evidence="2" key="1">
    <citation type="submission" date="2021-02" db="EMBL/GenBank/DDBJ databases">
        <authorList>
            <person name="Nowell W R."/>
        </authorList>
    </citation>
    <scope>NUCLEOTIDE SEQUENCE</scope>
</reference>